<comment type="subcellular location">
    <subcellularLocation>
        <location evidence="1">Nucleus</location>
    </subcellularLocation>
</comment>
<protein>
    <submittedName>
        <fullName evidence="4">C6 transcription factor</fullName>
    </submittedName>
</protein>
<dbReference type="GO" id="GO:0000976">
    <property type="term" value="F:transcription cis-regulatory region binding"/>
    <property type="evidence" value="ECO:0007669"/>
    <property type="project" value="TreeGrafter"/>
</dbReference>
<accession>A0AAI8Z5T7</accession>
<reference evidence="4" key="1">
    <citation type="submission" date="2023-11" db="EMBL/GenBank/DDBJ databases">
        <authorList>
            <person name="Alioto T."/>
            <person name="Alioto T."/>
            <person name="Gomez Garrido J."/>
        </authorList>
    </citation>
    <scope>NUCLEOTIDE SEQUENCE</scope>
</reference>
<keyword evidence="5" id="KW-1185">Reference proteome</keyword>
<gene>
    <name evidence="4" type="ORF">LECACI_7A008398</name>
</gene>
<dbReference type="PANTHER" id="PTHR37534:SF4">
    <property type="entry name" value="ZN(II)2CYS6 TRANSCRIPTION FACTOR (EUROFUNG)"/>
    <property type="match status" value="1"/>
</dbReference>
<dbReference type="PANTHER" id="PTHR37534">
    <property type="entry name" value="TRANSCRIPTIONAL ACTIVATOR PROTEIN UGA3"/>
    <property type="match status" value="1"/>
</dbReference>
<comment type="caution">
    <text evidence="4">The sequence shown here is derived from an EMBL/GenBank/DDBJ whole genome shotgun (WGS) entry which is preliminary data.</text>
</comment>
<dbReference type="AlphaFoldDB" id="A0AAI8Z5T7"/>
<organism evidence="4 5">
    <name type="scientific">Lecanosticta acicola</name>
    <dbReference type="NCBI Taxonomy" id="111012"/>
    <lineage>
        <taxon>Eukaryota</taxon>
        <taxon>Fungi</taxon>
        <taxon>Dikarya</taxon>
        <taxon>Ascomycota</taxon>
        <taxon>Pezizomycotina</taxon>
        <taxon>Dothideomycetes</taxon>
        <taxon>Dothideomycetidae</taxon>
        <taxon>Mycosphaerellales</taxon>
        <taxon>Mycosphaerellaceae</taxon>
        <taxon>Lecanosticta</taxon>
    </lineage>
</organism>
<dbReference type="InterPro" id="IPR021858">
    <property type="entry name" value="Fun_TF"/>
</dbReference>
<dbReference type="Proteomes" id="UP001296104">
    <property type="component" value="Unassembled WGS sequence"/>
</dbReference>
<evidence type="ECO:0000313" key="5">
    <source>
        <dbReference type="Proteomes" id="UP001296104"/>
    </source>
</evidence>
<evidence type="ECO:0000256" key="1">
    <source>
        <dbReference type="ARBA" id="ARBA00004123"/>
    </source>
</evidence>
<name>A0AAI8Z5T7_9PEZI</name>
<keyword evidence="2" id="KW-0539">Nucleus</keyword>
<dbReference type="GO" id="GO:0045944">
    <property type="term" value="P:positive regulation of transcription by RNA polymerase II"/>
    <property type="evidence" value="ECO:0007669"/>
    <property type="project" value="TreeGrafter"/>
</dbReference>
<evidence type="ECO:0000313" key="4">
    <source>
        <dbReference type="EMBL" id="CAK4033240.1"/>
    </source>
</evidence>
<dbReference type="GO" id="GO:0003700">
    <property type="term" value="F:DNA-binding transcription factor activity"/>
    <property type="evidence" value="ECO:0007669"/>
    <property type="project" value="TreeGrafter"/>
</dbReference>
<feature type="region of interest" description="Disordered" evidence="3">
    <location>
        <begin position="136"/>
        <end position="169"/>
    </location>
</feature>
<evidence type="ECO:0000256" key="2">
    <source>
        <dbReference type="ARBA" id="ARBA00023242"/>
    </source>
</evidence>
<dbReference type="Pfam" id="PF11951">
    <property type="entry name" value="Fungal_trans_2"/>
    <property type="match status" value="1"/>
</dbReference>
<sequence length="553" mass="62908">MRREHPSMVHAAAACSRREGFRIINVTKEVIRDYFEETAADELDKGARPRTSGNVNHTPIFQAVATAQNLPGHEAETNILHRDGAVETPSFPGPEPFLSPQNSDSAFEDGIFLPGSQYQELHATLRSRLIDTARSTAPSRIGSPEIPDVRPSLHRSDSAESDDEESRRLAQLSAEQEYALWQNYIDEVAPWMDKFDNERHFELVLPVISKTHPHVRYSILALSARQLELKAQRADNQLSLALYQHAIHLLSPLLQQRTTVVLASCVVLCVLEMMSCSPKAWRRHLDGCAALIQSLGLTGECGGLEQAMFWCFARMDICGGLISSERTLIPMHRWLSSSGDDFLTDYSLLQNISGFDTYANRVVYLCGQVIDLLCSSGKWEQRHHHQQSRVVMDATEYIHHWTHLFEVLEKWYLDRPEEMKPLLTIPTTQPFQTLFYGNGSAVSGNQMYHTAALLMLKYKPSHLQFQASVSKKPHSILWHARQICAISLSNRHHAAWTNSVQPLWVAGQHMSHECEHRAILEIYGVIEKETGWKTRWRADDLREYWGEGEEEIV</sequence>
<dbReference type="CDD" id="cd12148">
    <property type="entry name" value="fungal_TF_MHR"/>
    <property type="match status" value="1"/>
</dbReference>
<dbReference type="PROSITE" id="PS51257">
    <property type="entry name" value="PROKAR_LIPOPROTEIN"/>
    <property type="match status" value="1"/>
</dbReference>
<evidence type="ECO:0000256" key="3">
    <source>
        <dbReference type="SAM" id="MobiDB-lite"/>
    </source>
</evidence>
<proteinExistence type="predicted"/>
<dbReference type="GO" id="GO:0005634">
    <property type="term" value="C:nucleus"/>
    <property type="evidence" value="ECO:0007669"/>
    <property type="project" value="UniProtKB-SubCell"/>
</dbReference>
<dbReference type="EMBL" id="CAVMBE010000081">
    <property type="protein sequence ID" value="CAK4033240.1"/>
    <property type="molecule type" value="Genomic_DNA"/>
</dbReference>